<dbReference type="PANTHER" id="PTHR36978:SF4">
    <property type="entry name" value="P-LOOP CONTAINING NUCLEOSIDE TRIPHOSPHATE HYDROLASE PROTEIN"/>
    <property type="match status" value="1"/>
</dbReference>
<evidence type="ECO:0000313" key="1">
    <source>
        <dbReference type="EMBL" id="KAJ5414809.1"/>
    </source>
</evidence>
<comment type="caution">
    <text evidence="1">The sequence shown here is derived from an EMBL/GenBank/DDBJ whole genome shotgun (WGS) entry which is preliminary data.</text>
</comment>
<dbReference type="RefSeq" id="XP_056494655.1">
    <property type="nucleotide sequence ID" value="XM_056626073.1"/>
</dbReference>
<evidence type="ECO:0008006" key="3">
    <source>
        <dbReference type="Google" id="ProtNLM"/>
    </source>
</evidence>
<keyword evidence="2" id="KW-1185">Reference proteome</keyword>
<dbReference type="AlphaFoldDB" id="A0A9W9WCS1"/>
<evidence type="ECO:0000313" key="2">
    <source>
        <dbReference type="Proteomes" id="UP001147747"/>
    </source>
</evidence>
<reference evidence="1" key="1">
    <citation type="submission" date="2022-12" db="EMBL/GenBank/DDBJ databases">
        <authorList>
            <person name="Petersen C."/>
        </authorList>
    </citation>
    <scope>NUCLEOTIDE SEQUENCE</scope>
    <source>
        <strain evidence="1">IBT 29677</strain>
    </source>
</reference>
<organism evidence="1 2">
    <name type="scientific">Penicillium cosmopolitanum</name>
    <dbReference type="NCBI Taxonomy" id="1131564"/>
    <lineage>
        <taxon>Eukaryota</taxon>
        <taxon>Fungi</taxon>
        <taxon>Dikarya</taxon>
        <taxon>Ascomycota</taxon>
        <taxon>Pezizomycotina</taxon>
        <taxon>Eurotiomycetes</taxon>
        <taxon>Eurotiomycetidae</taxon>
        <taxon>Eurotiales</taxon>
        <taxon>Aspergillaceae</taxon>
        <taxon>Penicillium</taxon>
    </lineage>
</organism>
<dbReference type="EMBL" id="JAPZBU010000003">
    <property type="protein sequence ID" value="KAJ5414809.1"/>
    <property type="molecule type" value="Genomic_DNA"/>
</dbReference>
<gene>
    <name evidence="1" type="ORF">N7509_001436</name>
</gene>
<dbReference type="InterPro" id="IPR027417">
    <property type="entry name" value="P-loop_NTPase"/>
</dbReference>
<dbReference type="SUPFAM" id="SSF52540">
    <property type="entry name" value="P-loop containing nucleoside triphosphate hydrolases"/>
    <property type="match status" value="1"/>
</dbReference>
<dbReference type="Gene3D" id="3.40.50.300">
    <property type="entry name" value="P-loop containing nucleotide triphosphate hydrolases"/>
    <property type="match status" value="1"/>
</dbReference>
<protein>
    <recommendedName>
        <fullName evidence="3">NAD dependent epimerase/dehydratase</fullName>
    </recommendedName>
</protein>
<dbReference type="Pfam" id="PF17784">
    <property type="entry name" value="Sulfotransfer_4"/>
    <property type="match status" value="1"/>
</dbReference>
<dbReference type="InterPro" id="IPR040632">
    <property type="entry name" value="Sulfotransfer_4"/>
</dbReference>
<sequence>MPSQVLRFPDGNMVMTDIDRRYCSREVPMRVLALGLCRTGTLSLTKALKTMGYSHTCHANDAIFSNSRDCELWMQALRAKFDGKGKPWGRKEFDQLLGHCQAVTDIPAICFAEELIKAYPEAKVIITTRDVDAWHKSAKSTINSLITSPFFHVFNVVDAILRTRVRMVRPTFAKAWNELFEGSFELNARRVFFEHQEKIKSLVPSDNLLIYQLKEGWEPLCKFLDQPIPSISMPHENEMKVMQQKFNKALLYNAREYLIQSFYLLSSGSFILLVLSSMCGDEIIGPRLLSVVWSLVDQWKLVLAAMSNP</sequence>
<accession>A0A9W9WCS1</accession>
<dbReference type="OrthoDB" id="408152at2759"/>
<reference evidence="1" key="2">
    <citation type="journal article" date="2023" name="IMA Fungus">
        <title>Comparative genomic study of the Penicillium genus elucidates a diverse pangenome and 15 lateral gene transfer events.</title>
        <authorList>
            <person name="Petersen C."/>
            <person name="Sorensen T."/>
            <person name="Nielsen M.R."/>
            <person name="Sondergaard T.E."/>
            <person name="Sorensen J.L."/>
            <person name="Fitzpatrick D.A."/>
            <person name="Frisvad J.C."/>
            <person name="Nielsen K.L."/>
        </authorList>
    </citation>
    <scope>NUCLEOTIDE SEQUENCE</scope>
    <source>
        <strain evidence="1">IBT 29677</strain>
    </source>
</reference>
<proteinExistence type="predicted"/>
<dbReference type="Proteomes" id="UP001147747">
    <property type="component" value="Unassembled WGS sequence"/>
</dbReference>
<name>A0A9W9WCS1_9EURO</name>
<dbReference type="GeneID" id="81365053"/>
<dbReference type="PANTHER" id="PTHR36978">
    <property type="entry name" value="P-LOOP CONTAINING NUCLEOTIDE TRIPHOSPHATE HYDROLASE"/>
    <property type="match status" value="1"/>
</dbReference>